<evidence type="ECO:0000313" key="4">
    <source>
        <dbReference type="EMBL" id="THV00182.1"/>
    </source>
</evidence>
<dbReference type="PANTHER" id="PTHR23003:SF64">
    <property type="entry name" value="RRM DOMAIN-CONTAINING PROTEIN"/>
    <property type="match status" value="1"/>
</dbReference>
<dbReference type="CDD" id="cd00590">
    <property type="entry name" value="RRM_SF"/>
    <property type="match status" value="1"/>
</dbReference>
<protein>
    <submittedName>
        <fullName evidence="4">RNA-binding domain-containing protein</fullName>
    </submittedName>
</protein>
<dbReference type="Gene3D" id="3.30.70.330">
    <property type="match status" value="2"/>
</dbReference>
<dbReference type="InterPro" id="IPR050374">
    <property type="entry name" value="RRT5_SRSF_SR"/>
</dbReference>
<dbReference type="GO" id="GO:0003729">
    <property type="term" value="F:mRNA binding"/>
    <property type="evidence" value="ECO:0007669"/>
    <property type="project" value="TreeGrafter"/>
</dbReference>
<dbReference type="GO" id="GO:0005737">
    <property type="term" value="C:cytoplasm"/>
    <property type="evidence" value="ECO:0007669"/>
    <property type="project" value="TreeGrafter"/>
</dbReference>
<keyword evidence="1 2" id="KW-0694">RNA-binding</keyword>
<sequence>MNPPREEALQFAKSSRKENRVYVANLSYTVNYQELAEFMSAAGEVLFSEIMSTFAGTSKGCGLVEYKNEEDAQRAIRELTDVSLHGRPVWIRGDRETEPRFGQNHPPTAGTLLNPKSGSLEERLGTHSPVYNTDDDLSVPRAQSQTNQLYVGNIPFQASWQDLKDLFRASTSDALPSGLCPIRADIALGEDGRSRGYGIVSFSTSEEAEKAVKMFSGYEWYGRVIEVREDRYAGLTGFIAKPYTTSDRHRRGGYRGSYRGGLRGGRGFQV</sequence>
<dbReference type="InterPro" id="IPR000504">
    <property type="entry name" value="RRM_dom"/>
</dbReference>
<dbReference type="Proteomes" id="UP000297245">
    <property type="component" value="Unassembled WGS sequence"/>
</dbReference>
<dbReference type="PANTHER" id="PTHR23003">
    <property type="entry name" value="RNA RECOGNITION MOTIF RRM DOMAIN CONTAINING PROTEIN"/>
    <property type="match status" value="1"/>
</dbReference>
<dbReference type="SMART" id="SM00360">
    <property type="entry name" value="RRM"/>
    <property type="match status" value="2"/>
</dbReference>
<evidence type="ECO:0000259" key="3">
    <source>
        <dbReference type="PROSITE" id="PS50102"/>
    </source>
</evidence>
<reference evidence="4 5" key="1">
    <citation type="journal article" date="2019" name="Nat. Ecol. Evol.">
        <title>Megaphylogeny resolves global patterns of mushroom evolution.</title>
        <authorList>
            <person name="Varga T."/>
            <person name="Krizsan K."/>
            <person name="Foldi C."/>
            <person name="Dima B."/>
            <person name="Sanchez-Garcia M."/>
            <person name="Sanchez-Ramirez S."/>
            <person name="Szollosi G.J."/>
            <person name="Szarkandi J.G."/>
            <person name="Papp V."/>
            <person name="Albert L."/>
            <person name="Andreopoulos W."/>
            <person name="Angelini C."/>
            <person name="Antonin V."/>
            <person name="Barry K.W."/>
            <person name="Bougher N.L."/>
            <person name="Buchanan P."/>
            <person name="Buyck B."/>
            <person name="Bense V."/>
            <person name="Catcheside P."/>
            <person name="Chovatia M."/>
            <person name="Cooper J."/>
            <person name="Damon W."/>
            <person name="Desjardin D."/>
            <person name="Finy P."/>
            <person name="Geml J."/>
            <person name="Haridas S."/>
            <person name="Hughes K."/>
            <person name="Justo A."/>
            <person name="Karasinski D."/>
            <person name="Kautmanova I."/>
            <person name="Kiss B."/>
            <person name="Kocsube S."/>
            <person name="Kotiranta H."/>
            <person name="LaButti K.M."/>
            <person name="Lechner B.E."/>
            <person name="Liimatainen K."/>
            <person name="Lipzen A."/>
            <person name="Lukacs Z."/>
            <person name="Mihaltcheva S."/>
            <person name="Morgado L.N."/>
            <person name="Niskanen T."/>
            <person name="Noordeloos M.E."/>
            <person name="Ohm R.A."/>
            <person name="Ortiz-Santana B."/>
            <person name="Ovrebo C."/>
            <person name="Racz N."/>
            <person name="Riley R."/>
            <person name="Savchenko A."/>
            <person name="Shiryaev A."/>
            <person name="Soop K."/>
            <person name="Spirin V."/>
            <person name="Szebenyi C."/>
            <person name="Tomsovsky M."/>
            <person name="Tulloss R.E."/>
            <person name="Uehling J."/>
            <person name="Grigoriev I.V."/>
            <person name="Vagvolgyi C."/>
            <person name="Papp T."/>
            <person name="Martin F.M."/>
            <person name="Miettinen O."/>
            <person name="Hibbett D.S."/>
            <person name="Nagy L.G."/>
        </authorList>
    </citation>
    <scope>NUCLEOTIDE SEQUENCE [LARGE SCALE GENOMIC DNA]</scope>
    <source>
        <strain evidence="4 5">CBS 962.96</strain>
    </source>
</reference>
<dbReference type="Pfam" id="PF00076">
    <property type="entry name" value="RRM_1"/>
    <property type="match status" value="2"/>
</dbReference>
<feature type="domain" description="RRM" evidence="3">
    <location>
        <begin position="147"/>
        <end position="232"/>
    </location>
</feature>
<gene>
    <name evidence="4" type="ORF">K435DRAFT_964187</name>
</gene>
<dbReference type="GO" id="GO:0005634">
    <property type="term" value="C:nucleus"/>
    <property type="evidence" value="ECO:0007669"/>
    <property type="project" value="TreeGrafter"/>
</dbReference>
<evidence type="ECO:0000313" key="5">
    <source>
        <dbReference type="Proteomes" id="UP000297245"/>
    </source>
</evidence>
<dbReference type="AlphaFoldDB" id="A0A4S8MCX4"/>
<dbReference type="OrthoDB" id="1049195at2759"/>
<dbReference type="InterPro" id="IPR012677">
    <property type="entry name" value="Nucleotide-bd_a/b_plait_sf"/>
</dbReference>
<dbReference type="InterPro" id="IPR035979">
    <property type="entry name" value="RBD_domain_sf"/>
</dbReference>
<evidence type="ECO:0000256" key="1">
    <source>
        <dbReference type="ARBA" id="ARBA00022884"/>
    </source>
</evidence>
<dbReference type="GO" id="GO:1990904">
    <property type="term" value="C:ribonucleoprotein complex"/>
    <property type="evidence" value="ECO:0007669"/>
    <property type="project" value="TreeGrafter"/>
</dbReference>
<dbReference type="PROSITE" id="PS50102">
    <property type="entry name" value="RRM"/>
    <property type="match status" value="2"/>
</dbReference>
<organism evidence="4 5">
    <name type="scientific">Dendrothele bispora (strain CBS 962.96)</name>
    <dbReference type="NCBI Taxonomy" id="1314807"/>
    <lineage>
        <taxon>Eukaryota</taxon>
        <taxon>Fungi</taxon>
        <taxon>Dikarya</taxon>
        <taxon>Basidiomycota</taxon>
        <taxon>Agaricomycotina</taxon>
        <taxon>Agaricomycetes</taxon>
        <taxon>Agaricomycetidae</taxon>
        <taxon>Agaricales</taxon>
        <taxon>Agaricales incertae sedis</taxon>
        <taxon>Dendrothele</taxon>
    </lineage>
</organism>
<name>A0A4S8MCX4_DENBC</name>
<dbReference type="EMBL" id="ML179108">
    <property type="protein sequence ID" value="THV00182.1"/>
    <property type="molecule type" value="Genomic_DNA"/>
</dbReference>
<feature type="domain" description="RRM" evidence="3">
    <location>
        <begin position="19"/>
        <end position="96"/>
    </location>
</feature>
<proteinExistence type="predicted"/>
<dbReference type="SUPFAM" id="SSF54928">
    <property type="entry name" value="RNA-binding domain, RBD"/>
    <property type="match status" value="2"/>
</dbReference>
<accession>A0A4S8MCX4</accession>
<evidence type="ECO:0000256" key="2">
    <source>
        <dbReference type="PROSITE-ProRule" id="PRU00176"/>
    </source>
</evidence>
<keyword evidence="5" id="KW-1185">Reference proteome</keyword>